<evidence type="ECO:0000313" key="1">
    <source>
        <dbReference type="EMBL" id="PWA80644.1"/>
    </source>
</evidence>
<reference evidence="1 2" key="1">
    <citation type="journal article" date="2018" name="Mol. Plant">
        <title>The genome of Artemisia annua provides insight into the evolution of Asteraceae family and artemisinin biosynthesis.</title>
        <authorList>
            <person name="Shen Q."/>
            <person name="Zhang L."/>
            <person name="Liao Z."/>
            <person name="Wang S."/>
            <person name="Yan T."/>
            <person name="Shi P."/>
            <person name="Liu M."/>
            <person name="Fu X."/>
            <person name="Pan Q."/>
            <person name="Wang Y."/>
            <person name="Lv Z."/>
            <person name="Lu X."/>
            <person name="Zhang F."/>
            <person name="Jiang W."/>
            <person name="Ma Y."/>
            <person name="Chen M."/>
            <person name="Hao X."/>
            <person name="Li L."/>
            <person name="Tang Y."/>
            <person name="Lv G."/>
            <person name="Zhou Y."/>
            <person name="Sun X."/>
            <person name="Brodelius P.E."/>
            <person name="Rose J.K.C."/>
            <person name="Tang K."/>
        </authorList>
    </citation>
    <scope>NUCLEOTIDE SEQUENCE [LARGE SCALE GENOMIC DNA]</scope>
    <source>
        <strain evidence="2">cv. Huhao1</strain>
        <tissue evidence="1">Leaf</tissue>
    </source>
</reference>
<organism evidence="1 2">
    <name type="scientific">Artemisia annua</name>
    <name type="common">Sweet wormwood</name>
    <dbReference type="NCBI Taxonomy" id="35608"/>
    <lineage>
        <taxon>Eukaryota</taxon>
        <taxon>Viridiplantae</taxon>
        <taxon>Streptophyta</taxon>
        <taxon>Embryophyta</taxon>
        <taxon>Tracheophyta</taxon>
        <taxon>Spermatophyta</taxon>
        <taxon>Magnoliopsida</taxon>
        <taxon>eudicotyledons</taxon>
        <taxon>Gunneridae</taxon>
        <taxon>Pentapetalae</taxon>
        <taxon>asterids</taxon>
        <taxon>campanulids</taxon>
        <taxon>Asterales</taxon>
        <taxon>Asteraceae</taxon>
        <taxon>Asteroideae</taxon>
        <taxon>Anthemideae</taxon>
        <taxon>Artemisiinae</taxon>
        <taxon>Artemisia</taxon>
    </lineage>
</organism>
<accession>A0A2U1P4E4</accession>
<dbReference type="Proteomes" id="UP000245207">
    <property type="component" value="Unassembled WGS sequence"/>
</dbReference>
<dbReference type="EMBL" id="PKPP01001695">
    <property type="protein sequence ID" value="PWA80644.1"/>
    <property type="molecule type" value="Genomic_DNA"/>
</dbReference>
<name>A0A2U1P4E4_ARTAN</name>
<dbReference type="AlphaFoldDB" id="A0A2U1P4E4"/>
<comment type="caution">
    <text evidence="1">The sequence shown here is derived from an EMBL/GenBank/DDBJ whole genome shotgun (WGS) entry which is preliminary data.</text>
</comment>
<evidence type="ECO:0000313" key="2">
    <source>
        <dbReference type="Proteomes" id="UP000245207"/>
    </source>
</evidence>
<protein>
    <submittedName>
        <fullName evidence="1">Uncharacterized protein</fullName>
    </submittedName>
</protein>
<dbReference type="PANTHER" id="PTHR48462">
    <property type="entry name" value="PROTEIN, PUTATIVE-RELATED"/>
    <property type="match status" value="1"/>
</dbReference>
<keyword evidence="2" id="KW-1185">Reference proteome</keyword>
<proteinExistence type="predicted"/>
<gene>
    <name evidence="1" type="ORF">CTI12_AA194290</name>
</gene>
<sequence length="508" mass="56417">MHKDFILSILSSPYFRFGPEDMHIISRKVCDHFRFVFISISIGFLITHLCSPEVAWVVARSAECARMDQWETESPPRRSIASSTASLVKWGNRFSKFVKYALDTFNTICNNDLLSDTTSASAPNMMKTLAKCYFGVIEKDLVAKYSLSPRQLAILSCIRAPHAQDFLFTIPIVGLGQRMNHRQFRSVLCYRLVIPMFAEGSLCPSCNVHRMDQWGDHAVHCSSEVDCVDFSLHIFLGAVCPWRIKGVCFCPGDNNRCDYPVVNLQCELIVWTASWFAGRGGPGLLDFFFNLGFAFNRLHFDLAFVSSDFGYCFVDSIGPIIMASLGAPRISCPLQGCEGCSGGNGKRFTKKYFIDHLGTRHFKTSVLKASQQARIAGDFSLFSALDQALHQAGIWLCGECFCTHTFSKNCKHAAGDVVLAHRFDEVAIYVKGVVVKADGTFATDEVVEGTASVTPTLGVFRRSCVRLNVFPLWRGLDCTGQELNDDLVRESDASSTVFLGLFLDGGIT</sequence>
<dbReference type="PANTHER" id="PTHR48462:SF1">
    <property type="entry name" value="PROTEIN, PUTATIVE-RELATED"/>
    <property type="match status" value="1"/>
</dbReference>